<dbReference type="GO" id="GO:0009691">
    <property type="term" value="P:cytokinin biosynthetic process"/>
    <property type="evidence" value="ECO:0007669"/>
    <property type="project" value="UniProtKB-UniRule"/>
</dbReference>
<evidence type="ECO:0000313" key="4">
    <source>
        <dbReference type="EMBL" id="TCS39747.1"/>
    </source>
</evidence>
<comment type="caution">
    <text evidence="4">The sequence shown here is derived from an EMBL/GenBank/DDBJ whole genome shotgun (WGS) entry which is preliminary data.</text>
</comment>
<gene>
    <name evidence="4" type="ORF">BCF53_11232</name>
</gene>
<dbReference type="NCBIfam" id="TIGR00730">
    <property type="entry name" value="Rossman fold protein, TIGR00730 family"/>
    <property type="match status" value="1"/>
</dbReference>
<accession>A0A4R3I1X7</accession>
<dbReference type="PANTHER" id="PTHR31223:SF70">
    <property type="entry name" value="LOG FAMILY PROTEIN YJL055W"/>
    <property type="match status" value="1"/>
</dbReference>
<dbReference type="SUPFAM" id="SSF102405">
    <property type="entry name" value="MCP/YpsA-like"/>
    <property type="match status" value="1"/>
</dbReference>
<dbReference type="InterPro" id="IPR005269">
    <property type="entry name" value="LOG"/>
</dbReference>
<dbReference type="Pfam" id="PF03641">
    <property type="entry name" value="Lysine_decarbox"/>
    <property type="match status" value="1"/>
</dbReference>
<dbReference type="Proteomes" id="UP000295793">
    <property type="component" value="Unassembled WGS sequence"/>
</dbReference>
<dbReference type="PANTHER" id="PTHR31223">
    <property type="entry name" value="LOG FAMILY PROTEIN YJL055W"/>
    <property type="match status" value="1"/>
</dbReference>
<proteinExistence type="inferred from homology"/>
<dbReference type="RefSeq" id="WP_132702278.1">
    <property type="nucleotide sequence ID" value="NZ_SLZR01000012.1"/>
</dbReference>
<reference evidence="4 5" key="1">
    <citation type="submission" date="2019-03" db="EMBL/GenBank/DDBJ databases">
        <title>Genomic Encyclopedia of Archaeal and Bacterial Type Strains, Phase II (KMG-II): from individual species to whole genera.</title>
        <authorList>
            <person name="Goeker M."/>
        </authorList>
    </citation>
    <scope>NUCLEOTIDE SEQUENCE [LARGE SCALE GENOMIC DNA]</scope>
    <source>
        <strain evidence="4 5">DSM 15388</strain>
    </source>
</reference>
<keyword evidence="3" id="KW-0203">Cytokinin biosynthesis</keyword>
<keyword evidence="5" id="KW-1185">Reference proteome</keyword>
<dbReference type="GO" id="GO:0008714">
    <property type="term" value="F:AMP nucleosidase activity"/>
    <property type="evidence" value="ECO:0007669"/>
    <property type="project" value="UniProtKB-EC"/>
</dbReference>
<dbReference type="GO" id="GO:0005829">
    <property type="term" value="C:cytosol"/>
    <property type="evidence" value="ECO:0007669"/>
    <property type="project" value="TreeGrafter"/>
</dbReference>
<protein>
    <recommendedName>
        <fullName evidence="3">Cytokinin riboside 5'-monophosphate phosphoribohydrolase</fullName>
        <ecNumber evidence="3">3.2.2.n1</ecNumber>
    </recommendedName>
</protein>
<dbReference type="InterPro" id="IPR031100">
    <property type="entry name" value="LOG_fam"/>
</dbReference>
<evidence type="ECO:0000256" key="1">
    <source>
        <dbReference type="ARBA" id="ARBA00000274"/>
    </source>
</evidence>
<organism evidence="4 5">
    <name type="scientific">Reinekea marinisedimentorum</name>
    <dbReference type="NCBI Taxonomy" id="230495"/>
    <lineage>
        <taxon>Bacteria</taxon>
        <taxon>Pseudomonadati</taxon>
        <taxon>Pseudomonadota</taxon>
        <taxon>Gammaproteobacteria</taxon>
        <taxon>Oceanospirillales</taxon>
        <taxon>Saccharospirillaceae</taxon>
        <taxon>Reinekea</taxon>
    </lineage>
</organism>
<evidence type="ECO:0000256" key="2">
    <source>
        <dbReference type="ARBA" id="ARBA00006763"/>
    </source>
</evidence>
<comment type="similarity">
    <text evidence="2 3">Belongs to the LOG family.</text>
</comment>
<evidence type="ECO:0000256" key="3">
    <source>
        <dbReference type="RuleBase" id="RU363015"/>
    </source>
</evidence>
<name>A0A4R3I1X7_9GAMM</name>
<dbReference type="EMBL" id="SLZR01000012">
    <property type="protein sequence ID" value="TCS39747.1"/>
    <property type="molecule type" value="Genomic_DNA"/>
</dbReference>
<dbReference type="Gene3D" id="3.40.50.450">
    <property type="match status" value="1"/>
</dbReference>
<dbReference type="EC" id="3.2.2.n1" evidence="3"/>
<dbReference type="AlphaFoldDB" id="A0A4R3I1X7"/>
<keyword evidence="3" id="KW-0378">Hydrolase</keyword>
<sequence length="186" mass="20284">MKVAIFCGSARGNDPIYEQSTKELGQYLANNGVSLVYGGGNVGLMGTIADAFLGEGAAVYGVMPEHLVNRELAHKNLTELTIVTDMRERKAAMMEQADAFVALPGGAGTLEEIFEAWTWGQLGLHKKPSAFYNVNGYYDSLLSMIRTMAESGFVRPHYADLLINTDSPSQLLSELQNFKAPADKWS</sequence>
<comment type="catalytic activity">
    <reaction evidence="1">
        <text>AMP + H2O = D-ribose 5-phosphate + adenine</text>
        <dbReference type="Rhea" id="RHEA:20129"/>
        <dbReference type="ChEBI" id="CHEBI:15377"/>
        <dbReference type="ChEBI" id="CHEBI:16708"/>
        <dbReference type="ChEBI" id="CHEBI:78346"/>
        <dbReference type="ChEBI" id="CHEBI:456215"/>
        <dbReference type="EC" id="3.2.2.4"/>
    </reaction>
</comment>
<evidence type="ECO:0000313" key="5">
    <source>
        <dbReference type="Proteomes" id="UP000295793"/>
    </source>
</evidence>
<dbReference type="OrthoDB" id="9801098at2"/>